<protein>
    <submittedName>
        <fullName evidence="7">Acyl-CoA dehydrogenase FadE18</fullName>
    </submittedName>
</protein>
<dbReference type="GO" id="GO:0003995">
    <property type="term" value="F:acyl-CoA dehydrogenase activity"/>
    <property type="evidence" value="ECO:0007669"/>
    <property type="project" value="TreeGrafter"/>
</dbReference>
<feature type="domain" description="Acyl-CoA dehydrogenase/oxidase C-terminal" evidence="6">
    <location>
        <begin position="206"/>
        <end position="334"/>
    </location>
</feature>
<dbReference type="InterPro" id="IPR037069">
    <property type="entry name" value="AcylCoA_DH/ox_N_sf"/>
</dbReference>
<dbReference type="InterPro" id="IPR036250">
    <property type="entry name" value="AcylCo_DH-like_C"/>
</dbReference>
<reference evidence="7" key="1">
    <citation type="submission" date="2016-03" db="EMBL/GenBank/DDBJ databases">
        <authorList>
            <person name="Ploux O."/>
        </authorList>
    </citation>
    <scope>NUCLEOTIDE SEQUENCE</scope>
    <source>
        <strain evidence="7">UC10</strain>
    </source>
</reference>
<evidence type="ECO:0000313" key="7">
    <source>
        <dbReference type="EMBL" id="SBS79110.1"/>
    </source>
</evidence>
<evidence type="ECO:0000256" key="1">
    <source>
        <dbReference type="ARBA" id="ARBA00001974"/>
    </source>
</evidence>
<keyword evidence="4" id="KW-0274">FAD</keyword>
<dbReference type="GO" id="GO:0050660">
    <property type="term" value="F:flavin adenine dinucleotide binding"/>
    <property type="evidence" value="ECO:0007669"/>
    <property type="project" value="InterPro"/>
</dbReference>
<dbReference type="InterPro" id="IPR009075">
    <property type="entry name" value="AcylCo_DH/oxidase_C"/>
</dbReference>
<dbReference type="InterPro" id="IPR046373">
    <property type="entry name" value="Acyl-CoA_Oxase/DH_mid-dom_sf"/>
</dbReference>
<keyword evidence="5" id="KW-0560">Oxidoreductase</keyword>
<dbReference type="PANTHER" id="PTHR43884:SF20">
    <property type="entry name" value="ACYL-COA DEHYDROGENASE FADE28"/>
    <property type="match status" value="1"/>
</dbReference>
<comment type="cofactor">
    <cofactor evidence="1">
        <name>FAD</name>
        <dbReference type="ChEBI" id="CHEBI:57692"/>
    </cofactor>
</comment>
<dbReference type="Pfam" id="PF00441">
    <property type="entry name" value="Acyl-CoA_dh_1"/>
    <property type="match status" value="1"/>
</dbReference>
<accession>A0A1Y5PP06</accession>
<dbReference type="SUPFAM" id="SSF56645">
    <property type="entry name" value="Acyl-CoA dehydrogenase NM domain-like"/>
    <property type="match status" value="1"/>
</dbReference>
<dbReference type="Gene3D" id="1.20.140.10">
    <property type="entry name" value="Butyryl-CoA Dehydrogenase, subunit A, domain 3"/>
    <property type="match status" value="1"/>
</dbReference>
<comment type="similarity">
    <text evidence="2">Belongs to the acyl-CoA dehydrogenase family.</text>
</comment>
<keyword evidence="3" id="KW-0285">Flavoprotein</keyword>
<evidence type="ECO:0000259" key="6">
    <source>
        <dbReference type="Pfam" id="PF00441"/>
    </source>
</evidence>
<sequence length="344" mass="34955">MTGELLSELRATTRQALAVSAGDIVDELGLSGLLVDADRGGLGLAEPEMALVATELGRDLSASAFLSTAVLAVTLLSRSDTEVGADLLAAVTRGSAGCAVAIAAVTPANSSVAAVPGPGAGWRLSGTAVVVSPPGVPGIVLLAAKTPDGVAVFAVDIADAVLTPADLLDPNRGLADVTVSDAPGRVVLHPECAHSGGQIAYRRALIAVAAEQVGVARACLDSAVEYAKTRTQFGAPIGSFQAIKHRCADVLLEVELADAVLADAVRHDSLPDAELAFIVATRAAVTGSEACIHVHGGIGFTWEHSAHWHLRRARVNATLLGPPSVHRDAIARSVGLTTTEEVPG</sequence>
<name>A0A1Y5PP06_9MYCO</name>
<gene>
    <name evidence="7" type="primary">fadE</name>
    <name evidence="7" type="ORF">MHPYR_70031</name>
</gene>
<proteinExistence type="inferred from homology"/>
<evidence type="ECO:0000256" key="5">
    <source>
        <dbReference type="ARBA" id="ARBA00023002"/>
    </source>
</evidence>
<evidence type="ECO:0000256" key="4">
    <source>
        <dbReference type="ARBA" id="ARBA00022827"/>
    </source>
</evidence>
<dbReference type="Gene3D" id="1.10.540.10">
    <property type="entry name" value="Acyl-CoA dehydrogenase/oxidase, N-terminal domain"/>
    <property type="match status" value="1"/>
</dbReference>
<organism evidence="7">
    <name type="scientific">uncultured Mycobacterium sp</name>
    <dbReference type="NCBI Taxonomy" id="171292"/>
    <lineage>
        <taxon>Bacteria</taxon>
        <taxon>Bacillati</taxon>
        <taxon>Actinomycetota</taxon>
        <taxon>Actinomycetes</taxon>
        <taxon>Mycobacteriales</taxon>
        <taxon>Mycobacteriaceae</taxon>
        <taxon>Mycobacterium</taxon>
        <taxon>environmental samples</taxon>
    </lineage>
</organism>
<dbReference type="PANTHER" id="PTHR43884">
    <property type="entry name" value="ACYL-COA DEHYDROGENASE"/>
    <property type="match status" value="1"/>
</dbReference>
<dbReference type="Gene3D" id="2.40.110.10">
    <property type="entry name" value="Butyryl-CoA Dehydrogenase, subunit A, domain 2"/>
    <property type="match status" value="1"/>
</dbReference>
<dbReference type="InterPro" id="IPR009100">
    <property type="entry name" value="AcylCoA_DH/oxidase_NM_dom_sf"/>
</dbReference>
<evidence type="ECO:0000256" key="2">
    <source>
        <dbReference type="ARBA" id="ARBA00009347"/>
    </source>
</evidence>
<dbReference type="EMBL" id="FLQS01000067">
    <property type="protein sequence ID" value="SBS79110.1"/>
    <property type="molecule type" value="Genomic_DNA"/>
</dbReference>
<dbReference type="SUPFAM" id="SSF47203">
    <property type="entry name" value="Acyl-CoA dehydrogenase C-terminal domain-like"/>
    <property type="match status" value="1"/>
</dbReference>
<dbReference type="AlphaFoldDB" id="A0A1Y5PP06"/>
<evidence type="ECO:0000256" key="3">
    <source>
        <dbReference type="ARBA" id="ARBA00022630"/>
    </source>
</evidence>